<dbReference type="Gene3D" id="3.40.50.150">
    <property type="entry name" value="Vaccinia Virus protein VP39"/>
    <property type="match status" value="1"/>
</dbReference>
<gene>
    <name evidence="3" type="ORF">BJ968_004125</name>
</gene>
<evidence type="ECO:0000313" key="4">
    <source>
        <dbReference type="Proteomes" id="UP000521922"/>
    </source>
</evidence>
<dbReference type="AlphaFoldDB" id="A0A7Y9DPV0"/>
<dbReference type="Proteomes" id="UP000521922">
    <property type="component" value="Unassembled WGS sequence"/>
</dbReference>
<dbReference type="Pfam" id="PF13489">
    <property type="entry name" value="Methyltransf_23"/>
    <property type="match status" value="1"/>
</dbReference>
<dbReference type="SUPFAM" id="SSF53335">
    <property type="entry name" value="S-adenosyl-L-methionine-dependent methyltransferases"/>
    <property type="match status" value="1"/>
</dbReference>
<dbReference type="SUPFAM" id="SSF53448">
    <property type="entry name" value="Nucleotide-diphospho-sugar transferases"/>
    <property type="match status" value="1"/>
</dbReference>
<protein>
    <submittedName>
        <fullName evidence="3">SAM-dependent methyltransferase</fullName>
    </submittedName>
</protein>
<dbReference type="Gene3D" id="3.90.550.10">
    <property type="entry name" value="Spore Coat Polysaccharide Biosynthesis Protein SpsA, Chain A"/>
    <property type="match status" value="1"/>
</dbReference>
<dbReference type="Pfam" id="PF13712">
    <property type="entry name" value="Glyco_tranf_2_5"/>
    <property type="match status" value="1"/>
</dbReference>
<dbReference type="GO" id="GO:0008168">
    <property type="term" value="F:methyltransferase activity"/>
    <property type="evidence" value="ECO:0007669"/>
    <property type="project" value="UniProtKB-KW"/>
</dbReference>
<reference evidence="3 4" key="1">
    <citation type="submission" date="2020-07" db="EMBL/GenBank/DDBJ databases">
        <title>Sequencing the genomes of 1000 actinobacteria strains.</title>
        <authorList>
            <person name="Klenk H.-P."/>
        </authorList>
    </citation>
    <scope>NUCLEOTIDE SEQUENCE [LARGE SCALE GENOMIC DNA]</scope>
    <source>
        <strain evidence="3 4">DSM 7487</strain>
    </source>
</reference>
<dbReference type="EMBL" id="JACCBB010000001">
    <property type="protein sequence ID" value="NYD24585.1"/>
    <property type="molecule type" value="Genomic_DNA"/>
</dbReference>
<dbReference type="GO" id="GO:0032259">
    <property type="term" value="P:methylation"/>
    <property type="evidence" value="ECO:0007669"/>
    <property type="project" value="UniProtKB-KW"/>
</dbReference>
<feature type="domain" description="Streptomycin biosynthesis protein StrF" evidence="2">
    <location>
        <begin position="36"/>
        <end position="179"/>
    </location>
</feature>
<comment type="caution">
    <text evidence="3">The sequence shown here is derived from an EMBL/GenBank/DDBJ whole genome shotgun (WGS) entry which is preliminary data.</text>
</comment>
<organism evidence="3 4">
    <name type="scientific">Kineococcus aurantiacus</name>
    <dbReference type="NCBI Taxonomy" id="37633"/>
    <lineage>
        <taxon>Bacteria</taxon>
        <taxon>Bacillati</taxon>
        <taxon>Actinomycetota</taxon>
        <taxon>Actinomycetes</taxon>
        <taxon>Kineosporiales</taxon>
        <taxon>Kineosporiaceae</taxon>
        <taxon>Kineococcus</taxon>
    </lineage>
</organism>
<evidence type="ECO:0000313" key="3">
    <source>
        <dbReference type="EMBL" id="NYD24585.1"/>
    </source>
</evidence>
<dbReference type="CDD" id="cd02440">
    <property type="entry name" value="AdoMet_MTases"/>
    <property type="match status" value="1"/>
</dbReference>
<evidence type="ECO:0000259" key="2">
    <source>
        <dbReference type="Pfam" id="PF13712"/>
    </source>
</evidence>
<proteinExistence type="predicted"/>
<dbReference type="RefSeq" id="WP_179755068.1">
    <property type="nucleotide sequence ID" value="NZ_BAAAGN010000026.1"/>
</dbReference>
<name>A0A7Y9DPV0_9ACTN</name>
<dbReference type="PANTHER" id="PTHR43861:SF3">
    <property type="entry name" value="PUTATIVE (AFU_ORTHOLOGUE AFUA_2G14390)-RELATED"/>
    <property type="match status" value="1"/>
</dbReference>
<dbReference type="InterPro" id="IPR029044">
    <property type="entry name" value="Nucleotide-diphossugar_trans"/>
</dbReference>
<sequence length="468" mass="51271">MIAFGVCIGTEQKFRDFAAAGIARHGEPDAPIAESRDNDSIFTAYNEILDAFGDAEGLEALVLLHEDTEIRDPDFCVKVRTALADPEVAVVGTVGARGVTSLAWWQAEGLGRCTETRGTVDFGGGEHDADSVDGLLMVLSPWAVRNLRFDADRYTGFHGYDVDFCFAARAAGKRVRVVEFDLFHHTKGGLGDEDNYHRCDAEFRAKWFPASPVREAACPCCTNPVRATADGAPELVTCTECGTAVTFPVPGGTEGREGAWMSPAGREQRRREARIRVDWLETHRPQGALLEVGAGTGEFARAAQDDGYTVVALESDARAARECEQLGLATLAGSIADLRVSLRDNTLDAVAAWHVLPRLPEPAEFLRHVRALLKTGGHLLLEVPNGEAWTARRDPARWLAEHPGHLHHFSERGLRALLEQEGFRVVTSLPFTTRVYDAASTWDLRTREWRRAGGEPPLELLRVVAVVV</sequence>
<accession>A0A7Y9DPV0</accession>
<dbReference type="PANTHER" id="PTHR43861">
    <property type="entry name" value="TRANS-ACONITATE 2-METHYLTRANSFERASE-RELATED"/>
    <property type="match status" value="1"/>
</dbReference>
<keyword evidence="1 3" id="KW-0808">Transferase</keyword>
<dbReference type="InterPro" id="IPR029063">
    <property type="entry name" value="SAM-dependent_MTases_sf"/>
</dbReference>
<keyword evidence="3" id="KW-0489">Methyltransferase</keyword>
<evidence type="ECO:0000256" key="1">
    <source>
        <dbReference type="ARBA" id="ARBA00022679"/>
    </source>
</evidence>
<keyword evidence="4" id="KW-1185">Reference proteome</keyword>
<dbReference type="InterPro" id="IPR059123">
    <property type="entry name" value="StrF_dom"/>
</dbReference>